<proteinExistence type="predicted"/>
<name>A0A916QE26_9BACL</name>
<evidence type="ECO:0000259" key="2">
    <source>
        <dbReference type="Pfam" id="PF13524"/>
    </source>
</evidence>
<accession>A0A916QE26</accession>
<keyword evidence="4" id="KW-1185">Reference proteome</keyword>
<dbReference type="AlphaFoldDB" id="A0A916QE26"/>
<feature type="domain" description="Spore protein YkvP/CgeB glycosyl transferase-like" evidence="2">
    <location>
        <begin position="222"/>
        <end position="383"/>
    </location>
</feature>
<reference evidence="3" key="2">
    <citation type="journal article" date="2021" name="Data Brief">
        <title>Draft genome sequence data of the facultative, thermophilic, xylanolytic bacterium Paenibacillus sp. strain DA-C8.</title>
        <authorList>
            <person name="Chhe C."/>
            <person name="Uke A."/>
            <person name="Baramee S."/>
            <person name="Ungkulpasvich U."/>
            <person name="Tachaapaikoon C."/>
            <person name="Pason P."/>
            <person name="Waeonukul R."/>
            <person name="Ratanakhanokchai K."/>
            <person name="Kosugi A."/>
        </authorList>
    </citation>
    <scope>NUCLEOTIDE SEQUENCE</scope>
    <source>
        <strain evidence="3">DA-C8</strain>
    </source>
</reference>
<dbReference type="InterPro" id="IPR055259">
    <property type="entry name" value="YkvP/CgeB_Glyco_trans-like"/>
</dbReference>
<dbReference type="EMBL" id="BMAQ01000033">
    <property type="protein sequence ID" value="GFR39055.1"/>
    <property type="molecule type" value="Genomic_DNA"/>
</dbReference>
<reference evidence="3" key="1">
    <citation type="submission" date="2020-08" db="EMBL/GenBank/DDBJ databases">
        <authorList>
            <person name="Uke A."/>
            <person name="Chhe C."/>
            <person name="Baramee S."/>
            <person name="Kosugi A."/>
        </authorList>
    </citation>
    <scope>NUCLEOTIDE SEQUENCE</scope>
    <source>
        <strain evidence="3">DA-C8</strain>
    </source>
</reference>
<dbReference type="Pfam" id="PF13524">
    <property type="entry name" value="Glyco_trans_1_2"/>
    <property type="match status" value="1"/>
</dbReference>
<organism evidence="3 4">
    <name type="scientific">Insulibacter thermoxylanivorax</name>
    <dbReference type="NCBI Taxonomy" id="2749268"/>
    <lineage>
        <taxon>Bacteria</taxon>
        <taxon>Bacillati</taxon>
        <taxon>Bacillota</taxon>
        <taxon>Bacilli</taxon>
        <taxon>Bacillales</taxon>
        <taxon>Paenibacillaceae</taxon>
        <taxon>Insulibacter</taxon>
    </lineage>
</organism>
<evidence type="ECO:0000313" key="4">
    <source>
        <dbReference type="Proteomes" id="UP000654993"/>
    </source>
</evidence>
<protein>
    <submittedName>
        <fullName evidence="3">Spore maturation protein</fullName>
    </submittedName>
</protein>
<dbReference type="SUPFAM" id="SSF53756">
    <property type="entry name" value="UDP-Glycosyltransferase/glycogen phosphorylase"/>
    <property type="match status" value="1"/>
</dbReference>
<feature type="region of interest" description="Disordered" evidence="1">
    <location>
        <begin position="1"/>
        <end position="34"/>
    </location>
</feature>
<dbReference type="Proteomes" id="UP000654993">
    <property type="component" value="Unassembled WGS sequence"/>
</dbReference>
<comment type="caution">
    <text evidence="3">The sequence shown here is derived from an EMBL/GenBank/DDBJ whole genome shotgun (WGS) entry which is preliminary data.</text>
</comment>
<gene>
    <name evidence="3" type="primary">cgeB_2</name>
    <name evidence="3" type="ORF">PRECH8_23510</name>
</gene>
<evidence type="ECO:0000313" key="3">
    <source>
        <dbReference type="EMBL" id="GFR39055.1"/>
    </source>
</evidence>
<evidence type="ECO:0000256" key="1">
    <source>
        <dbReference type="SAM" id="MobiDB-lite"/>
    </source>
</evidence>
<sequence length="388" mass="45332">MVKRRRARRLSRVRPRGRLRGRYRSRRNSRARRNGYRSGWEQGYRLGRCRAVLNTVNLDRPFPVHPIRLMYVTSGLGMPYAPLDQVIADTFGEQVGALMVARPFDDIIGIAREFQPNVVVALDGVQMFSPVQLEALRAMGIRTAAWFVDDPYYTDLTTSMAFHYDLVFTIELSCYHLYKDMGHSNVHYLPLGVHPKYFQPMSVSSRYESDICFIGTAFWNRVHFFDAVIPHLRGRKFRIIGLWWNRMRHYRKLRSGIWMNQWLSPEETAKYYNGAKIVVNLHRSSDDMTYNRNSRGVPALSMNPRTFEIAACGAFQLSDMRHDMHNFLQPGHEIETFSSVEQFVDKVNYYLANTDARQTIALRGLKRTMETHTFRNRIAEMLQIITQS</sequence>
<dbReference type="RefSeq" id="WP_200967264.1">
    <property type="nucleotide sequence ID" value="NZ_BMAQ01000033.1"/>
</dbReference>